<evidence type="ECO:0000259" key="2">
    <source>
        <dbReference type="Pfam" id="PF07693"/>
    </source>
</evidence>
<gene>
    <name evidence="3" type="ORF">DXB16_11015</name>
</gene>
<dbReference type="Gene3D" id="3.40.50.300">
    <property type="entry name" value="P-loop containing nucleotide triphosphate hydrolases"/>
    <property type="match status" value="1"/>
</dbReference>
<feature type="domain" description="KAP NTPase" evidence="2">
    <location>
        <begin position="15"/>
        <end position="196"/>
    </location>
</feature>
<name>A0A3E5G9C6_9FIRM</name>
<accession>A0A3E5G9C6</accession>
<evidence type="ECO:0000256" key="1">
    <source>
        <dbReference type="SAM" id="Coils"/>
    </source>
</evidence>
<proteinExistence type="predicted"/>
<feature type="coiled-coil region" evidence="1">
    <location>
        <begin position="521"/>
        <end position="549"/>
    </location>
</feature>
<sequence>MKNNSFLSSEEIVKSFLSYLDDSIYSYAYLLDGSWGSGKTFFVKEILIPSIVKHEKEKKNQDSEYKEKRILYVSLYGIKETEEISRLLYLELRKVMADKMTTGRFLKKHTPQIPTWLGTTSKIVSDVIKDSKGIDIENIINKISTGFSLKNCIFIFDDLERTSCNVNDILGYINNFIEHDQVKVLLIANEAEINTASRLDVDPEELLVCLQDNLDFGFLESEENSGYNGSQSTTRSEKQKISLQKLMKRVEVVFARNQAYKQIKEKVVGETVKYQPEYLKMITNLIERNLNNDEKLREILLNKANKIEEIAEYYEHFNLRTFLFFLSKVVTLYDCLQQHVETFEKMIDYIFLISVKYKTGKEIEQWEEPKLFELRSLYGWFDFRNQCLAFKFVDEFVLYGKLNSREIVETVTLYEEFEQKNAESENDPARQIQSWGSMDEKTVKVLMEEIILKMGEDKYSFATYLNILHNFVALVSIGFDEAFLNQLVEYMKNNIRNASERIELQGGYSFFINEDDKKLYALKSRELNVEIEEKNNNYQEKEMEKMLEDVNSWGINVNKYVTEHRKVVPKSFISKMDPGRILTLIEQSNTENIEAFRYAINDLYSFSNISDFYMEDYENLKTIYEGIKPDDQQYDLIKKKNVELLKVIIGRKMELLRPKSIDGN</sequence>
<dbReference type="Proteomes" id="UP000261285">
    <property type="component" value="Unassembled WGS sequence"/>
</dbReference>
<keyword evidence="1" id="KW-0175">Coiled coil</keyword>
<dbReference type="RefSeq" id="WP_117598306.1">
    <property type="nucleotide sequence ID" value="NZ_CABMEZ010000013.1"/>
</dbReference>
<organism evidence="3 4">
    <name type="scientific">Dorea longicatena</name>
    <dbReference type="NCBI Taxonomy" id="88431"/>
    <lineage>
        <taxon>Bacteria</taxon>
        <taxon>Bacillati</taxon>
        <taxon>Bacillota</taxon>
        <taxon>Clostridia</taxon>
        <taxon>Lachnospirales</taxon>
        <taxon>Lachnospiraceae</taxon>
        <taxon>Dorea</taxon>
    </lineage>
</organism>
<dbReference type="InterPro" id="IPR011646">
    <property type="entry name" value="KAP_P-loop"/>
</dbReference>
<dbReference type="Pfam" id="PF07693">
    <property type="entry name" value="KAP_NTPase"/>
    <property type="match status" value="1"/>
</dbReference>
<reference evidence="3 4" key="1">
    <citation type="submission" date="2018-08" db="EMBL/GenBank/DDBJ databases">
        <title>A genome reference for cultivated species of the human gut microbiota.</title>
        <authorList>
            <person name="Zou Y."/>
            <person name="Xue W."/>
            <person name="Luo G."/>
        </authorList>
    </citation>
    <scope>NUCLEOTIDE SEQUENCE [LARGE SCALE GENOMIC DNA]</scope>
    <source>
        <strain evidence="3 4">OM02-16</strain>
    </source>
</reference>
<dbReference type="InterPro" id="IPR027417">
    <property type="entry name" value="P-loop_NTPase"/>
</dbReference>
<dbReference type="AlphaFoldDB" id="A0A3E5G9C6"/>
<comment type="caution">
    <text evidence="3">The sequence shown here is derived from an EMBL/GenBank/DDBJ whole genome shotgun (WGS) entry which is preliminary data.</text>
</comment>
<protein>
    <recommendedName>
        <fullName evidence="2">KAP NTPase domain-containing protein</fullName>
    </recommendedName>
</protein>
<evidence type="ECO:0000313" key="3">
    <source>
        <dbReference type="EMBL" id="RGO31112.1"/>
    </source>
</evidence>
<evidence type="ECO:0000313" key="4">
    <source>
        <dbReference type="Proteomes" id="UP000261285"/>
    </source>
</evidence>
<dbReference type="EMBL" id="QSVN01000013">
    <property type="protein sequence ID" value="RGO31112.1"/>
    <property type="molecule type" value="Genomic_DNA"/>
</dbReference>